<dbReference type="KEGG" id="nzo:SAMEA4504057_0592"/>
<dbReference type="Gene3D" id="3.40.50.300">
    <property type="entry name" value="P-loop containing nucleotide triphosphate hydrolases"/>
    <property type="match status" value="2"/>
</dbReference>
<keyword evidence="1 10" id="KW-0540">Nuclease</keyword>
<dbReference type="Gene3D" id="3.40.50.10930">
    <property type="match status" value="1"/>
</dbReference>
<dbReference type="NCBIfam" id="TIGR01450">
    <property type="entry name" value="recC"/>
    <property type="match status" value="1"/>
</dbReference>
<comment type="similarity">
    <text evidence="10">Belongs to the RecC family.</text>
</comment>
<dbReference type="SUPFAM" id="SSF52540">
    <property type="entry name" value="P-loop containing nucleoside triphosphate hydrolases"/>
    <property type="match status" value="2"/>
</dbReference>
<keyword evidence="4 10" id="KW-0378">Hydrolase</keyword>
<keyword evidence="2 10" id="KW-0547">Nucleotide-binding</keyword>
<evidence type="ECO:0000256" key="7">
    <source>
        <dbReference type="ARBA" id="ARBA00022840"/>
    </source>
</evidence>
<dbReference type="GO" id="GO:0000724">
    <property type="term" value="P:double-strand break repair via homologous recombination"/>
    <property type="evidence" value="ECO:0007669"/>
    <property type="project" value="UniProtKB-UniRule"/>
</dbReference>
<feature type="domain" description="RecC C-terminal" evidence="11">
    <location>
        <begin position="787"/>
        <end position="1003"/>
    </location>
</feature>
<dbReference type="Pfam" id="PF04257">
    <property type="entry name" value="Exonuc_V_gamma"/>
    <property type="match status" value="1"/>
</dbReference>
<keyword evidence="8 10" id="KW-0238">DNA-binding</keyword>
<dbReference type="PIRSF" id="PIRSF000980">
    <property type="entry name" value="RecC"/>
    <property type="match status" value="1"/>
</dbReference>
<evidence type="ECO:0000256" key="2">
    <source>
        <dbReference type="ARBA" id="ARBA00022741"/>
    </source>
</evidence>
<comment type="subunit">
    <text evidence="10">Heterotrimer of RecB, RecC and RecD. All subunits contribute to DNA-binding.</text>
</comment>
<evidence type="ECO:0000259" key="11">
    <source>
        <dbReference type="Pfam" id="PF17946"/>
    </source>
</evidence>
<dbReference type="HAMAP" id="MF_01486">
    <property type="entry name" value="RecC"/>
    <property type="match status" value="1"/>
</dbReference>
<name>A0AB38DNV8_9NEIS</name>
<keyword evidence="14" id="KW-1185">Reference proteome</keyword>
<dbReference type="SUPFAM" id="SSF52980">
    <property type="entry name" value="Restriction endonuclease-like"/>
    <property type="match status" value="1"/>
</dbReference>
<comment type="miscellaneous">
    <text evidence="10">In the RecBCD complex, RecB has a slow 3'-5' helicase, an exonuclease activity and loads RecA onto ssDNA, RecD has a fast 5'-3' helicase activity, while RecC stimulates the ATPase and processivity of the RecB helicase and contributes to recognition of the Chi site.</text>
</comment>
<proteinExistence type="inferred from homology"/>
<dbReference type="EMBL" id="MTBM01000005">
    <property type="protein sequence ID" value="OSI10411.1"/>
    <property type="molecule type" value="Genomic_DNA"/>
</dbReference>
<evidence type="ECO:0000256" key="5">
    <source>
        <dbReference type="ARBA" id="ARBA00022806"/>
    </source>
</evidence>
<evidence type="ECO:0000313" key="14">
    <source>
        <dbReference type="Proteomes" id="UP000193466"/>
    </source>
</evidence>
<comment type="function">
    <text evidence="10">A helicase/nuclease that prepares dsDNA breaks (DSB) for recombinational DNA repair. Binds to DSBs and unwinds DNA via a highly rapid and processive ATP-dependent bidirectional helicase activity. Unwinds dsDNA until it encounters a Chi (crossover hotspot instigator) sequence from the 3' direction. Cuts ssDNA a few nucleotides 3' to the Chi site. The properties and activities of the enzyme are changed at Chi. The Chi-altered holoenzyme produces a long 3'-ssDNA overhang and facilitates RecA-binding to the ssDNA for homologous DNA recombination and repair. Holoenzyme degrades any linearized DNA that is unable to undergo homologous recombination. In the holoenzyme this subunit recognizes the wild-type Chi sequence, and when added to isolated RecB increases its ATP-dependent helicase processivity.</text>
</comment>
<dbReference type="RefSeq" id="WP_085363341.1">
    <property type="nucleotide sequence ID" value="NZ_LT906434.1"/>
</dbReference>
<dbReference type="GO" id="GO:0008854">
    <property type="term" value="F:exodeoxyribonuclease V activity"/>
    <property type="evidence" value="ECO:0007669"/>
    <property type="project" value="InterPro"/>
</dbReference>
<dbReference type="Proteomes" id="UP000215033">
    <property type="component" value="Chromosome 1"/>
</dbReference>
<dbReference type="Proteomes" id="UP000193466">
    <property type="component" value="Unassembled WGS sequence"/>
</dbReference>
<dbReference type="AlphaFoldDB" id="A0AB38DNV8"/>
<reference evidence="13 15" key="2">
    <citation type="submission" date="2017-06" db="EMBL/GenBank/DDBJ databases">
        <authorList>
            <consortium name="Pathogen Informatics"/>
        </authorList>
    </citation>
    <scope>NUCLEOTIDE SEQUENCE [LARGE SCALE GENOMIC DNA]</scope>
    <source>
        <strain evidence="13 15">NCTC12230</strain>
    </source>
</reference>
<evidence type="ECO:0000256" key="8">
    <source>
        <dbReference type="ARBA" id="ARBA00023125"/>
    </source>
</evidence>
<evidence type="ECO:0000256" key="3">
    <source>
        <dbReference type="ARBA" id="ARBA00022763"/>
    </source>
</evidence>
<dbReference type="InterPro" id="IPR011335">
    <property type="entry name" value="Restrct_endonuc-II-like"/>
</dbReference>
<evidence type="ECO:0000256" key="6">
    <source>
        <dbReference type="ARBA" id="ARBA00022839"/>
    </source>
</evidence>
<gene>
    <name evidence="10 13" type="primary">recC</name>
    <name evidence="12" type="ORF">BWD10_04965</name>
    <name evidence="13" type="ORF">SAMEA4504057_00592</name>
</gene>
<reference evidence="12 14" key="1">
    <citation type="submission" date="2017-01" db="EMBL/GenBank/DDBJ databases">
        <authorList>
            <person name="Wolfgang W.J."/>
            <person name="Cole J."/>
            <person name="Wroblewski D."/>
            <person name="Mcginnis J."/>
            <person name="Musser K.A."/>
        </authorList>
    </citation>
    <scope>NUCLEOTIDE SEQUENCE [LARGE SCALE GENOMIC DNA]</scope>
    <source>
        <strain evidence="12 14">DSM 21643</strain>
    </source>
</reference>
<dbReference type="Pfam" id="PF17946">
    <property type="entry name" value="RecC_C"/>
    <property type="match status" value="1"/>
</dbReference>
<evidence type="ECO:0000256" key="4">
    <source>
        <dbReference type="ARBA" id="ARBA00022801"/>
    </source>
</evidence>
<dbReference type="InterPro" id="IPR041500">
    <property type="entry name" value="RecC_C"/>
</dbReference>
<evidence type="ECO:0000256" key="1">
    <source>
        <dbReference type="ARBA" id="ARBA00022722"/>
    </source>
</evidence>
<dbReference type="GO" id="GO:0005524">
    <property type="term" value="F:ATP binding"/>
    <property type="evidence" value="ECO:0007669"/>
    <property type="project" value="UniProtKB-UniRule"/>
</dbReference>
<dbReference type="InterPro" id="IPR006697">
    <property type="entry name" value="RecC"/>
</dbReference>
<evidence type="ECO:0000256" key="9">
    <source>
        <dbReference type="ARBA" id="ARBA00023204"/>
    </source>
</evidence>
<keyword evidence="9 10" id="KW-0234">DNA repair</keyword>
<evidence type="ECO:0000313" key="13">
    <source>
        <dbReference type="EMBL" id="SNU79105.1"/>
    </source>
</evidence>
<dbReference type="Gene3D" id="1.10.10.160">
    <property type="match status" value="1"/>
</dbReference>
<sequence>MLYLYQSNRLEDLAALFTRVHSLQPPENPFEAEEIVVQSQGMRRYLNTYLARETGIAANLNFSLPAGLAWQLMRRFIPGIPALSPFAPEVMRWRLLGLFQSQDFQTASEYLPAREALQSYLDSGNTAAYQLAGQLADIFDQYLVYRPQWIDAWQQGKSMGLGSDENWQAVLWRFLDDGSQHTPHRVGLWRQLLDSLDPQHLPRRYCVFGIATMAPMYLQLLQALAEHCDVHIFALNPSSGYWGNVIEAAQILQQEDDADLSLSGHPLLASLGKQGRDFFDALTDIPKHEISVFDEEPFQTAPPTLLQRLQYDIQTLSMPSENPNGLPQPDLSDGSIQAVSAHSPLRELHILKDKLLQVLDQHPDWQPHDIAVLTPDIEPYSPFIEAVFGQQQAGSRALPYSVSDVKISRRQPLFQALAQALELLESRFEVNLLLPLLENDLVLQRFELTRDDLPLLHDTIAALNVHWGTDEHMRGGTNNLFTWQQGLERLALGWMLPESRHPLWQRISAWHANPNHTAVLSRFSALIRTLTATARLWRQPASVPEWTERIRNLTAALTATDTDGQYAWQQLTQALARWQEEAELAGFSGTLPRQTVIRHIGRFLDSESQAGFLRGGITFCSMVPMRSLPFKMICLLGLNDGDFPRNTKAAAFDLIARHPQKGDRARRDDDRYLFLEAVMSARDILYLSYIGRDIRNDQPLAPSALLGELIDTLAAMTGRSAQELHTHWVKQHPLQPFSHRYFTPESAGSDGLTSTRRDYAEALNRPPEPEAPFFTEPLDDTAAADNTVAHHSFIRFWKNPVRTWLQHTLHWQKPYRDAAWEAAEPFEPQQSARITAEYTAARRHNEDFGRLESRLQAESLLPAGELGALWQNRFQTAAKSLDHTLVTSPKLPPAPYTLAVGAHTLEGSLNHLYRHGQIYFPGQAFKAPEQLAVLLEHLIFCAVRPSETGQYQTHILLPEQPQTLAEIPQQEAVEALQNWLEYYQIGQTRPLPFFPRVNYKAAQEWNKSNDQSKALNEAYKLYHGGTHSAGQKSYPEVALVFGGNEEDPTASTLFWNITADLLAPLIRLTTPPADND</sequence>
<accession>A0AB38DNV8</accession>
<keyword evidence="3 10" id="KW-0227">DNA damage</keyword>
<dbReference type="GO" id="GO:0003677">
    <property type="term" value="F:DNA binding"/>
    <property type="evidence" value="ECO:0007669"/>
    <property type="project" value="UniProtKB-UniRule"/>
</dbReference>
<keyword evidence="5 10" id="KW-0347">Helicase</keyword>
<dbReference type="GO" id="GO:0009338">
    <property type="term" value="C:exodeoxyribonuclease V complex"/>
    <property type="evidence" value="ECO:0007669"/>
    <property type="project" value="InterPro"/>
</dbReference>
<keyword evidence="6 10" id="KW-0269">Exonuclease</keyword>
<dbReference type="PANTHER" id="PTHR30591:SF1">
    <property type="entry name" value="RECBCD ENZYME SUBUNIT RECC"/>
    <property type="match status" value="1"/>
</dbReference>
<dbReference type="InterPro" id="IPR027417">
    <property type="entry name" value="P-loop_NTPase"/>
</dbReference>
<dbReference type="GO" id="GO:0003678">
    <property type="term" value="F:DNA helicase activity"/>
    <property type="evidence" value="ECO:0007669"/>
    <property type="project" value="UniProtKB-UniRule"/>
</dbReference>
<organism evidence="13 15">
    <name type="scientific">Neisseria zoodegmatis</name>
    <dbReference type="NCBI Taxonomy" id="326523"/>
    <lineage>
        <taxon>Bacteria</taxon>
        <taxon>Pseudomonadati</taxon>
        <taxon>Pseudomonadota</taxon>
        <taxon>Betaproteobacteria</taxon>
        <taxon>Neisseriales</taxon>
        <taxon>Neisseriaceae</taxon>
        <taxon>Neisseria</taxon>
    </lineage>
</organism>
<evidence type="ECO:0000313" key="12">
    <source>
        <dbReference type="EMBL" id="OSI10411.1"/>
    </source>
</evidence>
<protein>
    <recommendedName>
        <fullName evidence="10">RecBCD enzyme subunit RecC</fullName>
    </recommendedName>
    <alternativeName>
        <fullName evidence="10">Exonuclease V subunit RecC</fullName>
        <shortName evidence="10">ExoV subunit RecC</shortName>
    </alternativeName>
    <alternativeName>
        <fullName evidence="10">Helicase/nuclease RecBCD subunit RecC</fullName>
    </alternativeName>
</protein>
<dbReference type="PANTHER" id="PTHR30591">
    <property type="entry name" value="RECBCD ENZYME SUBUNIT RECC"/>
    <property type="match status" value="1"/>
</dbReference>
<evidence type="ECO:0000313" key="15">
    <source>
        <dbReference type="Proteomes" id="UP000215033"/>
    </source>
</evidence>
<keyword evidence="7 10" id="KW-0067">ATP-binding</keyword>
<dbReference type="EMBL" id="LT906434">
    <property type="protein sequence ID" value="SNU79105.1"/>
    <property type="molecule type" value="Genomic_DNA"/>
</dbReference>
<dbReference type="InterPro" id="IPR013986">
    <property type="entry name" value="DExx_box_DNA_helicase_dom_sf"/>
</dbReference>
<evidence type="ECO:0000256" key="10">
    <source>
        <dbReference type="HAMAP-Rule" id="MF_01486"/>
    </source>
</evidence>